<feature type="region of interest" description="Disordered" evidence="2">
    <location>
        <begin position="184"/>
        <end position="259"/>
    </location>
</feature>
<evidence type="ECO:0000313" key="4">
    <source>
        <dbReference type="EMBL" id="EED90387.1"/>
    </source>
</evidence>
<dbReference type="KEGG" id="tps:THAPSDRAFT_7928"/>
<proteinExistence type="predicted"/>
<dbReference type="RefSeq" id="XP_002292412.1">
    <property type="nucleotide sequence ID" value="XM_002292376.1"/>
</dbReference>
<dbReference type="GeneID" id="7443504"/>
<feature type="compositionally biased region" description="Polar residues" evidence="2">
    <location>
        <begin position="249"/>
        <end position="259"/>
    </location>
</feature>
<evidence type="ECO:0000256" key="2">
    <source>
        <dbReference type="SAM" id="MobiDB-lite"/>
    </source>
</evidence>
<accession>B8C7X5</accession>
<feature type="compositionally biased region" description="Low complexity" evidence="2">
    <location>
        <begin position="186"/>
        <end position="197"/>
    </location>
</feature>
<dbReference type="EMBL" id="CM000645">
    <property type="protein sequence ID" value="EED90387.1"/>
    <property type="molecule type" value="Genomic_DNA"/>
</dbReference>
<reference evidence="4 5" key="2">
    <citation type="journal article" date="2008" name="Nature">
        <title>The Phaeodactylum genome reveals the evolutionary history of diatom genomes.</title>
        <authorList>
            <person name="Bowler C."/>
            <person name="Allen A.E."/>
            <person name="Badger J.H."/>
            <person name="Grimwood J."/>
            <person name="Jabbari K."/>
            <person name="Kuo A."/>
            <person name="Maheswari U."/>
            <person name="Martens C."/>
            <person name="Maumus F."/>
            <person name="Otillar R.P."/>
            <person name="Rayko E."/>
            <person name="Salamov A."/>
            <person name="Vandepoele K."/>
            <person name="Beszteri B."/>
            <person name="Gruber A."/>
            <person name="Heijde M."/>
            <person name="Katinka M."/>
            <person name="Mock T."/>
            <person name="Valentin K."/>
            <person name="Verret F."/>
            <person name="Berges J.A."/>
            <person name="Brownlee C."/>
            <person name="Cadoret J.P."/>
            <person name="Chiovitti A."/>
            <person name="Choi C.J."/>
            <person name="Coesel S."/>
            <person name="De Martino A."/>
            <person name="Detter J.C."/>
            <person name="Durkin C."/>
            <person name="Falciatore A."/>
            <person name="Fournet J."/>
            <person name="Haruta M."/>
            <person name="Huysman M.J."/>
            <person name="Jenkins B.D."/>
            <person name="Jiroutova K."/>
            <person name="Jorgensen R.E."/>
            <person name="Joubert Y."/>
            <person name="Kaplan A."/>
            <person name="Kroger N."/>
            <person name="Kroth P.G."/>
            <person name="La Roche J."/>
            <person name="Lindquist E."/>
            <person name="Lommer M."/>
            <person name="Martin-Jezequel V."/>
            <person name="Lopez P.J."/>
            <person name="Lucas S."/>
            <person name="Mangogna M."/>
            <person name="McGinnis K."/>
            <person name="Medlin L.K."/>
            <person name="Montsant A."/>
            <person name="Oudot-Le Secq M.P."/>
            <person name="Napoli C."/>
            <person name="Obornik M."/>
            <person name="Parker M.S."/>
            <person name="Petit J.L."/>
            <person name="Porcel B.M."/>
            <person name="Poulsen N."/>
            <person name="Robison M."/>
            <person name="Rychlewski L."/>
            <person name="Rynearson T.A."/>
            <person name="Schmutz J."/>
            <person name="Shapiro H."/>
            <person name="Siaut M."/>
            <person name="Stanley M."/>
            <person name="Sussman M.R."/>
            <person name="Taylor A.R."/>
            <person name="Vardi A."/>
            <person name="von Dassow P."/>
            <person name="Vyverman W."/>
            <person name="Willis A."/>
            <person name="Wyrwicz L.S."/>
            <person name="Rokhsar D.S."/>
            <person name="Weissenbach J."/>
            <person name="Armbrust E.V."/>
            <person name="Green B.R."/>
            <person name="Van de Peer Y."/>
            <person name="Grigoriev I.V."/>
        </authorList>
    </citation>
    <scope>NUCLEOTIDE SEQUENCE [LARGE SCALE GENOMIC DNA]</scope>
    <source>
        <strain evidence="4 5">CCMP1335</strain>
    </source>
</reference>
<organism evidence="4 5">
    <name type="scientific">Thalassiosira pseudonana</name>
    <name type="common">Marine diatom</name>
    <name type="synonym">Cyclotella nana</name>
    <dbReference type="NCBI Taxonomy" id="35128"/>
    <lineage>
        <taxon>Eukaryota</taxon>
        <taxon>Sar</taxon>
        <taxon>Stramenopiles</taxon>
        <taxon>Ochrophyta</taxon>
        <taxon>Bacillariophyta</taxon>
        <taxon>Coscinodiscophyceae</taxon>
        <taxon>Thalassiosirophycidae</taxon>
        <taxon>Thalassiosirales</taxon>
        <taxon>Thalassiosiraceae</taxon>
        <taxon>Thalassiosira</taxon>
    </lineage>
</organism>
<feature type="domain" description="Dynein regulatory complex protein 1 C-terminal" evidence="3">
    <location>
        <begin position="85"/>
        <end position="124"/>
    </location>
</feature>
<dbReference type="InterPro" id="IPR029440">
    <property type="entry name" value="DRC1_C"/>
</dbReference>
<evidence type="ECO:0000313" key="5">
    <source>
        <dbReference type="Proteomes" id="UP000001449"/>
    </source>
</evidence>
<dbReference type="InParanoid" id="B8C7X5"/>
<dbReference type="Pfam" id="PF14775">
    <property type="entry name" value="NYD-SP28_assoc"/>
    <property type="match status" value="1"/>
</dbReference>
<dbReference type="Proteomes" id="UP000001449">
    <property type="component" value="Chromosome 9"/>
</dbReference>
<dbReference type="AlphaFoldDB" id="B8C7X5"/>
<protein>
    <recommendedName>
        <fullName evidence="3">Dynein regulatory complex protein 1 C-terminal domain-containing protein</fullName>
    </recommendedName>
</protein>
<evidence type="ECO:0000259" key="3">
    <source>
        <dbReference type="Pfam" id="PF14775"/>
    </source>
</evidence>
<feature type="compositionally biased region" description="Polar residues" evidence="2">
    <location>
        <begin position="198"/>
        <end position="215"/>
    </location>
</feature>
<feature type="coiled-coil region" evidence="1">
    <location>
        <begin position="101"/>
        <end position="146"/>
    </location>
</feature>
<keyword evidence="5" id="KW-1185">Reference proteome</keyword>
<keyword evidence="1" id="KW-0175">Coiled coil</keyword>
<name>B8C7X5_THAPS</name>
<reference evidence="4 5" key="1">
    <citation type="journal article" date="2004" name="Science">
        <title>The genome of the diatom Thalassiosira pseudonana: ecology, evolution, and metabolism.</title>
        <authorList>
            <person name="Armbrust E.V."/>
            <person name="Berges J.A."/>
            <person name="Bowler C."/>
            <person name="Green B.R."/>
            <person name="Martinez D."/>
            <person name="Putnam N.H."/>
            <person name="Zhou S."/>
            <person name="Allen A.E."/>
            <person name="Apt K.E."/>
            <person name="Bechner M."/>
            <person name="Brzezinski M.A."/>
            <person name="Chaal B.K."/>
            <person name="Chiovitti A."/>
            <person name="Davis A.K."/>
            <person name="Demarest M.S."/>
            <person name="Detter J.C."/>
            <person name="Glavina T."/>
            <person name="Goodstein D."/>
            <person name="Hadi M.Z."/>
            <person name="Hellsten U."/>
            <person name="Hildebrand M."/>
            <person name="Jenkins B.D."/>
            <person name="Jurka J."/>
            <person name="Kapitonov V.V."/>
            <person name="Kroger N."/>
            <person name="Lau W.W."/>
            <person name="Lane T.W."/>
            <person name="Larimer F.W."/>
            <person name="Lippmeier J.C."/>
            <person name="Lucas S."/>
            <person name="Medina M."/>
            <person name="Montsant A."/>
            <person name="Obornik M."/>
            <person name="Parker M.S."/>
            <person name="Palenik B."/>
            <person name="Pazour G.J."/>
            <person name="Richardson P.M."/>
            <person name="Rynearson T.A."/>
            <person name="Saito M.A."/>
            <person name="Schwartz D.C."/>
            <person name="Thamatrakoln K."/>
            <person name="Valentin K."/>
            <person name="Vardi A."/>
            <person name="Wilkerson F.P."/>
            <person name="Rokhsar D.S."/>
        </authorList>
    </citation>
    <scope>NUCLEOTIDE SEQUENCE [LARGE SCALE GENOMIC DNA]</scope>
    <source>
        <strain evidence="4 5">CCMP1335</strain>
    </source>
</reference>
<dbReference type="PaxDb" id="35128-Thaps7928"/>
<dbReference type="HOGENOM" id="CLU_1075560_0_0_1"/>
<sequence length="259" mass="29733">MNSNYVVSKDSLIETQVIEGLKAAKLRELAKVRPPIHVQEVMMADAFPALSEGDEKAKQLSDSEYSSLRESMQTFAIDNAADTISTLKVQLSEYYEVLEQMNTLKRQCERLHKQNTSLRSTIKQEFSKKDTQIAVLQRDNEELKRRSNPEWFTCAMFLKMECERRDETIGLLRSRLDDTSSCQKIQQHPSSVSQQQQWTGVPQDQGSTTNNSQQEVRYWNHPTLPNFNLVPRSSPVLTTPPRRPKPSKLQGTTHYVTTL</sequence>
<gene>
    <name evidence="4" type="ORF">THAPSDRAFT_7928</name>
</gene>
<evidence type="ECO:0000256" key="1">
    <source>
        <dbReference type="SAM" id="Coils"/>
    </source>
</evidence>